<feature type="domain" description="Peptidase M12B" evidence="20">
    <location>
        <begin position="236"/>
        <end position="445"/>
    </location>
</feature>
<dbReference type="SUPFAM" id="SSF82895">
    <property type="entry name" value="TSP-1 type 1 repeat"/>
    <property type="match status" value="3"/>
</dbReference>
<feature type="binding site" evidence="16 18">
    <location>
        <position position="379"/>
    </location>
    <ligand>
        <name>Zn(2+)</name>
        <dbReference type="ChEBI" id="CHEBI:29105"/>
        <note>catalytic</note>
    </ligand>
</feature>
<accession>A0A8C1MBP8</accession>
<dbReference type="FunFam" id="3.40.390.10:FF:000001">
    <property type="entry name" value="A disintegrin and metalloproteinase with thrombospondin motifs 1"/>
    <property type="match status" value="1"/>
</dbReference>
<dbReference type="GO" id="GO:0004222">
    <property type="term" value="F:metalloendopeptidase activity"/>
    <property type="evidence" value="ECO:0007669"/>
    <property type="project" value="InterPro"/>
</dbReference>
<dbReference type="PROSITE" id="PS50215">
    <property type="entry name" value="ADAM_MEPRO"/>
    <property type="match status" value="1"/>
</dbReference>
<feature type="disulfide bond" evidence="17">
    <location>
        <begin position="555"/>
        <end position="593"/>
    </location>
</feature>
<dbReference type="OMA" id="CPMWQIG"/>
<feature type="disulfide bond" evidence="17">
    <location>
        <begin position="357"/>
        <end position="440"/>
    </location>
</feature>
<dbReference type="Pfam" id="PF19030">
    <property type="entry name" value="TSP1_ADAMTS"/>
    <property type="match status" value="2"/>
</dbReference>
<dbReference type="SMART" id="SM00209">
    <property type="entry name" value="TSP1"/>
    <property type="match status" value="3"/>
</dbReference>
<keyword evidence="5" id="KW-0165">Cleavage on pair of basic residues</keyword>
<evidence type="ECO:0000256" key="2">
    <source>
        <dbReference type="ARBA" id="ARBA00022525"/>
    </source>
</evidence>
<gene>
    <name evidence="21" type="primary">LOC109090327</name>
</gene>
<feature type="disulfide bond" evidence="17">
    <location>
        <begin position="566"/>
        <end position="578"/>
    </location>
</feature>
<evidence type="ECO:0000313" key="22">
    <source>
        <dbReference type="Proteomes" id="UP000694427"/>
    </source>
</evidence>
<dbReference type="Pfam" id="PF01421">
    <property type="entry name" value="Reprolysin"/>
    <property type="match status" value="1"/>
</dbReference>
<feature type="chain" id="PRO_5034251905" evidence="19">
    <location>
        <begin position="27"/>
        <end position="957"/>
    </location>
</feature>
<dbReference type="Ensembl" id="ENSCCRT00010083493.1">
    <property type="protein sequence ID" value="ENSCCRP00010075349.1"/>
    <property type="gene ID" value="ENSCCRG00010032811.1"/>
</dbReference>
<dbReference type="Pfam" id="PF00090">
    <property type="entry name" value="TSP_1"/>
    <property type="match status" value="1"/>
</dbReference>
<keyword evidence="22" id="KW-1185">Reference proteome</keyword>
<dbReference type="Gene3D" id="2.60.120.830">
    <property type="match status" value="1"/>
</dbReference>
<feature type="binding site" evidence="16">
    <location>
        <position position="239"/>
    </location>
    <ligand>
        <name>Ca(2+)</name>
        <dbReference type="ChEBI" id="CHEBI:29108"/>
        <label>2</label>
    </ligand>
</feature>
<evidence type="ECO:0000256" key="11">
    <source>
        <dbReference type="ARBA" id="ARBA00023049"/>
    </source>
</evidence>
<keyword evidence="4" id="KW-0645">Protease</keyword>
<reference evidence="21" key="1">
    <citation type="submission" date="2025-08" db="UniProtKB">
        <authorList>
            <consortium name="Ensembl"/>
        </authorList>
    </citation>
    <scope>IDENTIFICATION</scope>
</reference>
<feature type="binding site" evidence="16">
    <location>
        <position position="239"/>
    </location>
    <ligand>
        <name>Ca(2+)</name>
        <dbReference type="ChEBI" id="CHEBI:29108"/>
        <label>1</label>
    </ligand>
</feature>
<feature type="disulfide bond" evidence="17">
    <location>
        <begin position="311"/>
        <end position="363"/>
    </location>
</feature>
<evidence type="ECO:0000256" key="18">
    <source>
        <dbReference type="PROSITE-ProRule" id="PRU00276"/>
    </source>
</evidence>
<keyword evidence="12" id="KW-0865">Zymogen</keyword>
<dbReference type="CDD" id="cd04273">
    <property type="entry name" value="ZnMc_ADAMTS_like"/>
    <property type="match status" value="1"/>
</dbReference>
<dbReference type="InterPro" id="IPR057401">
    <property type="entry name" value="Adt-1/2-like_dom"/>
</dbReference>
<dbReference type="GO" id="GO:0008270">
    <property type="term" value="F:zinc ion binding"/>
    <property type="evidence" value="ECO:0007669"/>
    <property type="project" value="InterPro"/>
</dbReference>
<feature type="disulfide bond" evidence="17">
    <location>
        <begin position="477"/>
        <end position="499"/>
    </location>
</feature>
<dbReference type="InterPro" id="IPR010294">
    <property type="entry name" value="ADAMTS_spacer1"/>
</dbReference>
<evidence type="ECO:0000256" key="5">
    <source>
        <dbReference type="ARBA" id="ARBA00022685"/>
    </source>
</evidence>
<keyword evidence="7 19" id="KW-0732">Signal</keyword>
<dbReference type="Proteomes" id="UP000694427">
    <property type="component" value="Unplaced"/>
</dbReference>
<dbReference type="PRINTS" id="PR01857">
    <property type="entry name" value="ADAMTSFAMILY"/>
</dbReference>
<sequence>NNNNNTHTYIIIILLLLLEHFKTRNSLILTTRLTNCCYLGRALLLSFHWANPIQRFFMSEVVPERLTARRVAKRSEEQPSFRLAAFGRNFTLNLTPDSTFISPALKVYRIKAKPQERLESSKLTDLYKSLNQTEETGAELLKGCFYTGAVDSNEDSIVSVSLCHGILGSFITDGKEYLIEPKLLGLGTSGKLTEQLHVIKRRHFTKSPQVSEPLSDIRDDDQNLMSRRRRFVSTPRFIETLVVGDASLTHFYGDEIKHYMLTLMSVAAQIYKHPSIKNSINIVLVKMLIVEDEEVGPSISSNGGVALRNFCAWQQLFNPPSHRHPEHFDTAILFTREDICGHQSCDTLGVADVGTMCDTKRSCSVIEDNGLQAAYTTAHELGHVLSMPHDDTKNCEQLFGHLDEHHIMAPVFTQLSKTLPWSPCSALYVTEFFDNGHGDCLLDTPETIVALPTELPGVTYSLDRQCQQIFGEEFSHCPNTSANEVCGQLWCQQEGQSVCTTRNGSLPWADGTSCGPNRTCLNSVCMSSEEVMRPKPAVDGGWGEWGPWQPCSRSCGGGVMFSYRECTRPSPQNGGKYCVGQRVKYQSCNKQACENNRGKSFREEQCEKYNNPNHFDVHGNVKQWIPKYTGVSLRDRCKLFCRARGSSEFRVFAAKVIDGTPCGPDTTSFCVQGQCIKAGCDLEIDSSKKLDKCGVCGGNGQSCRMISGSFNKVIHGYRDIVTIPSGATNINIKQQSHGSIPHDGHYLAVRRENGDYILNGNFSVTTVEQYIPVLGAVLKYSGSSTTLERLQSFHQLQEPITIQLLSTAGESIPPKVKYNFYIPKTISFGKPKDKKIAGKLIHPFGVPQWVSGEWSECSKTCGSGWSRRNVECKDNAGFYSNHCNKDLRPSDIRPCADLPCPIWQIGPWSSCSQTCGHGDRQRRILCIDYAGKLVDPKNCDPAKKPESVSEKCFYQEC</sequence>
<feature type="binding site" evidence="16">
    <location>
        <position position="440"/>
    </location>
    <ligand>
        <name>Ca(2+)</name>
        <dbReference type="ChEBI" id="CHEBI:29108"/>
        <label>1</label>
    </ligand>
</feature>
<dbReference type="PRINTS" id="PR01861">
    <property type="entry name" value="ADAMTS8"/>
</dbReference>
<dbReference type="FunFam" id="2.20.100.10:FF:000005">
    <property type="entry name" value="ADAM metallopeptidase with thrombospondin type 1 motif 9"/>
    <property type="match status" value="1"/>
</dbReference>
<evidence type="ECO:0000256" key="15">
    <source>
        <dbReference type="PIRSR" id="PIRSR613273-1"/>
    </source>
</evidence>
<organism evidence="21 22">
    <name type="scientific">Cyprinus carpio</name>
    <name type="common">Common carp</name>
    <dbReference type="NCBI Taxonomy" id="7962"/>
    <lineage>
        <taxon>Eukaryota</taxon>
        <taxon>Metazoa</taxon>
        <taxon>Chordata</taxon>
        <taxon>Craniata</taxon>
        <taxon>Vertebrata</taxon>
        <taxon>Euteleostomi</taxon>
        <taxon>Actinopterygii</taxon>
        <taxon>Neopterygii</taxon>
        <taxon>Teleostei</taxon>
        <taxon>Ostariophysi</taxon>
        <taxon>Cypriniformes</taxon>
        <taxon>Cyprinidae</taxon>
        <taxon>Cyprininae</taxon>
        <taxon>Cyprinus</taxon>
    </lineage>
</organism>
<feature type="binding site" evidence="16 18">
    <location>
        <position position="383"/>
    </location>
    <ligand>
        <name>Zn(2+)</name>
        <dbReference type="ChEBI" id="CHEBI:29105"/>
        <note>catalytic</note>
    </ligand>
</feature>
<dbReference type="InterPro" id="IPR006586">
    <property type="entry name" value="ADAM_Cys-rich"/>
</dbReference>
<feature type="binding site" evidence="16">
    <location>
        <position position="443"/>
    </location>
    <ligand>
        <name>Ca(2+)</name>
        <dbReference type="ChEBI" id="CHEBI:29108"/>
        <label>2</label>
    </ligand>
</feature>
<keyword evidence="8" id="KW-0677">Repeat</keyword>
<keyword evidence="2" id="KW-0964">Secreted</keyword>
<dbReference type="InterPro" id="IPR024079">
    <property type="entry name" value="MetalloPept_cat_dom_sf"/>
</dbReference>
<feature type="disulfide bond" evidence="17">
    <location>
        <begin position="551"/>
        <end position="588"/>
    </location>
</feature>
<dbReference type="InterPro" id="IPR036383">
    <property type="entry name" value="TSP1_rpt_sf"/>
</dbReference>
<dbReference type="GO" id="GO:0031012">
    <property type="term" value="C:extracellular matrix"/>
    <property type="evidence" value="ECO:0007669"/>
    <property type="project" value="TreeGrafter"/>
</dbReference>
<dbReference type="GO" id="GO:0006508">
    <property type="term" value="P:proteolysis"/>
    <property type="evidence" value="ECO:0007669"/>
    <property type="project" value="UniProtKB-KW"/>
</dbReference>
<dbReference type="SMART" id="SM00608">
    <property type="entry name" value="ACR"/>
    <property type="match status" value="1"/>
</dbReference>
<evidence type="ECO:0000256" key="1">
    <source>
        <dbReference type="ARBA" id="ARBA00004498"/>
    </source>
</evidence>
<keyword evidence="13 17" id="KW-1015">Disulfide bond</keyword>
<name>A0A8C1MBP8_CYPCA</name>
<evidence type="ECO:0000256" key="19">
    <source>
        <dbReference type="SAM" id="SignalP"/>
    </source>
</evidence>
<evidence type="ECO:0000256" key="3">
    <source>
        <dbReference type="ARBA" id="ARBA00022530"/>
    </source>
</evidence>
<evidence type="ECO:0000256" key="13">
    <source>
        <dbReference type="ARBA" id="ARBA00023157"/>
    </source>
</evidence>
<keyword evidence="6 16" id="KW-0479">Metal-binding</keyword>
<feature type="active site" evidence="15 18">
    <location>
        <position position="380"/>
    </location>
</feature>
<evidence type="ECO:0000256" key="8">
    <source>
        <dbReference type="ARBA" id="ARBA00022737"/>
    </source>
</evidence>
<dbReference type="GO" id="GO:0030198">
    <property type="term" value="P:extracellular matrix organization"/>
    <property type="evidence" value="ECO:0007669"/>
    <property type="project" value="InterPro"/>
</dbReference>
<comment type="caution">
    <text evidence="18">Lacks conserved residue(s) required for the propagation of feature annotation.</text>
</comment>
<feature type="disulfide bond" evidence="17">
    <location>
        <begin position="395"/>
        <end position="424"/>
    </location>
</feature>
<feature type="disulfide bond" evidence="17">
    <location>
        <begin position="486"/>
        <end position="520"/>
    </location>
</feature>
<dbReference type="Gene3D" id="2.20.100.10">
    <property type="entry name" value="Thrombospondin type-1 (TSP1) repeat"/>
    <property type="match status" value="3"/>
</dbReference>
<feature type="disulfide bond" evidence="17">
    <location>
        <begin position="466"/>
        <end position="491"/>
    </location>
</feature>
<dbReference type="InterPro" id="IPR002870">
    <property type="entry name" value="Peptidase_M12B_N"/>
</dbReference>
<dbReference type="Pfam" id="PF17771">
    <property type="entry name" value="ADAMTS_CR_2"/>
    <property type="match status" value="1"/>
</dbReference>
<keyword evidence="10 16" id="KW-0862">Zinc</keyword>
<dbReference type="Pfam" id="PF05986">
    <property type="entry name" value="ADAMTS_spacer1"/>
    <property type="match status" value="1"/>
</dbReference>
<dbReference type="PANTHER" id="PTHR13723:SF41">
    <property type="entry name" value="A DISINTEGRIN AND METALLOPROTEINASE WITH THROMBOSPONDIN MOTIFS 8"/>
    <property type="match status" value="1"/>
</dbReference>
<feature type="disulfide bond" evidence="17">
    <location>
        <begin position="340"/>
        <end position="345"/>
    </location>
</feature>
<dbReference type="FunFam" id="2.60.120.830:FF:000001">
    <property type="entry name" value="A disintegrin and metalloproteinase with thrombospondin motifs 1"/>
    <property type="match status" value="1"/>
</dbReference>
<reference evidence="21" key="2">
    <citation type="submission" date="2025-09" db="UniProtKB">
        <authorList>
            <consortium name="Ensembl"/>
        </authorList>
    </citation>
    <scope>IDENTIFICATION</scope>
</reference>
<feature type="binding site" evidence="16">
    <location>
        <position position="443"/>
    </location>
    <ligand>
        <name>Ca(2+)</name>
        <dbReference type="ChEBI" id="CHEBI:29108"/>
        <label>1</label>
    </ligand>
</feature>
<dbReference type="InterPro" id="IPR013273">
    <property type="entry name" value="ADAMTS/ADAMTS-like"/>
</dbReference>
<dbReference type="AlphaFoldDB" id="A0A8C1MBP8"/>
<dbReference type="Pfam" id="PF01562">
    <property type="entry name" value="Pep_M12B_propep"/>
    <property type="match status" value="1"/>
</dbReference>
<feature type="binding site" evidence="16">
    <location>
        <position position="329"/>
    </location>
    <ligand>
        <name>Ca(2+)</name>
        <dbReference type="ChEBI" id="CHEBI:29108"/>
        <label>1</label>
    </ligand>
</feature>
<evidence type="ECO:0000256" key="7">
    <source>
        <dbReference type="ARBA" id="ARBA00022729"/>
    </source>
</evidence>
<keyword evidence="3" id="KW-0272">Extracellular matrix</keyword>
<keyword evidence="9" id="KW-0378">Hydrolase</keyword>
<evidence type="ECO:0000256" key="12">
    <source>
        <dbReference type="ARBA" id="ARBA00023145"/>
    </source>
</evidence>
<dbReference type="InterPro" id="IPR001590">
    <property type="entry name" value="Peptidase_M12B"/>
</dbReference>
<dbReference type="InterPro" id="IPR041645">
    <property type="entry name" value="ADAMTS_CR_2"/>
</dbReference>
<evidence type="ECO:0000313" key="21">
    <source>
        <dbReference type="Ensembl" id="ENSCCRP00010075349.1"/>
    </source>
</evidence>
<dbReference type="PANTHER" id="PTHR13723">
    <property type="entry name" value="ADAMTS A DISINTEGRIN AND METALLOPROTEASE WITH THROMBOSPONDIN MOTIFS PROTEASE"/>
    <property type="match status" value="1"/>
</dbReference>
<proteinExistence type="predicted"/>
<evidence type="ECO:0000256" key="10">
    <source>
        <dbReference type="ARBA" id="ARBA00022833"/>
    </source>
</evidence>
<evidence type="ECO:0000256" key="17">
    <source>
        <dbReference type="PIRSR" id="PIRSR613273-3"/>
    </source>
</evidence>
<evidence type="ECO:0000256" key="16">
    <source>
        <dbReference type="PIRSR" id="PIRSR613273-2"/>
    </source>
</evidence>
<dbReference type="Pfam" id="PF25379">
    <property type="entry name" value="Adt-1"/>
    <property type="match status" value="1"/>
</dbReference>
<dbReference type="InterPro" id="IPR000884">
    <property type="entry name" value="TSP1_rpt"/>
</dbReference>
<comment type="cofactor">
    <cofactor evidence="16">
        <name>Zn(2+)</name>
        <dbReference type="ChEBI" id="CHEBI:29105"/>
    </cofactor>
    <text evidence="16">Binds 1 zinc ion per subunit.</text>
</comment>
<feature type="disulfide bond" evidence="17">
    <location>
        <begin position="514"/>
        <end position="525"/>
    </location>
</feature>
<feature type="binding site" evidence="16 18">
    <location>
        <position position="389"/>
    </location>
    <ligand>
        <name>Zn(2+)</name>
        <dbReference type="ChEBI" id="CHEBI:29105"/>
        <note>catalytic</note>
    </ligand>
</feature>
<dbReference type="Gene3D" id="3.40.1620.60">
    <property type="match status" value="2"/>
</dbReference>
<comment type="subcellular location">
    <subcellularLocation>
        <location evidence="1">Secreted</location>
        <location evidence="1">Extracellular space</location>
        <location evidence="1">Extracellular matrix</location>
    </subcellularLocation>
</comment>
<dbReference type="InterPro" id="IPR013277">
    <property type="entry name" value="Pept_M12B_ADAM-TS8"/>
</dbReference>
<evidence type="ECO:0000256" key="14">
    <source>
        <dbReference type="ARBA" id="ARBA00023180"/>
    </source>
</evidence>
<evidence type="ECO:0000256" key="4">
    <source>
        <dbReference type="ARBA" id="ARBA00022670"/>
    </source>
</evidence>
<dbReference type="PROSITE" id="PS50092">
    <property type="entry name" value="TSP1"/>
    <property type="match status" value="3"/>
</dbReference>
<evidence type="ECO:0000259" key="20">
    <source>
        <dbReference type="PROSITE" id="PS50215"/>
    </source>
</evidence>
<protein>
    <submittedName>
        <fullName evidence="21">ADAM metallopeptidase with thrombospondin type 1 motif, 15b</fullName>
    </submittedName>
</protein>
<feature type="signal peptide" evidence="19">
    <location>
        <begin position="1"/>
        <end position="26"/>
    </location>
</feature>
<keyword evidence="11" id="KW-0482">Metalloprotease</keyword>
<dbReference type="Gene3D" id="3.40.390.10">
    <property type="entry name" value="Collagenase (Catalytic Domain)"/>
    <property type="match status" value="1"/>
</dbReference>
<keyword evidence="14" id="KW-0325">Glycoprotein</keyword>
<dbReference type="InterPro" id="IPR050439">
    <property type="entry name" value="ADAMTS_ADAMTS-like"/>
</dbReference>
<keyword evidence="16" id="KW-0106">Calcium</keyword>
<dbReference type="SUPFAM" id="SSF55486">
    <property type="entry name" value="Metalloproteases ('zincins'), catalytic domain"/>
    <property type="match status" value="1"/>
</dbReference>
<dbReference type="FunFam" id="2.20.100.10:FF:000006">
    <property type="entry name" value="A disintegrin and metalloproteinase with thrombospondin motifs 1"/>
    <property type="match status" value="1"/>
</dbReference>
<evidence type="ECO:0000256" key="9">
    <source>
        <dbReference type="ARBA" id="ARBA00022801"/>
    </source>
</evidence>
<evidence type="ECO:0000256" key="6">
    <source>
        <dbReference type="ARBA" id="ARBA00022723"/>
    </source>
</evidence>